<dbReference type="SMART" id="SM00409">
    <property type="entry name" value="IG"/>
    <property type="match status" value="3"/>
</dbReference>
<accession>A0A8T2IUG0</accession>
<dbReference type="InterPro" id="IPR013783">
    <property type="entry name" value="Ig-like_fold"/>
</dbReference>
<dbReference type="Pfam" id="PF13927">
    <property type="entry name" value="Ig_3"/>
    <property type="match status" value="3"/>
</dbReference>
<dbReference type="GO" id="GO:0005886">
    <property type="term" value="C:plasma membrane"/>
    <property type="evidence" value="ECO:0007669"/>
    <property type="project" value="TreeGrafter"/>
</dbReference>
<keyword evidence="6" id="KW-0812">Transmembrane</keyword>
<dbReference type="PRINTS" id="PR01474">
    <property type="entry name" value="VCAM1"/>
</dbReference>
<dbReference type="InterPro" id="IPR003989">
    <property type="entry name" value="VCAM-1"/>
</dbReference>
<dbReference type="EMBL" id="JAACNH010000007">
    <property type="protein sequence ID" value="KAG8436609.1"/>
    <property type="molecule type" value="Genomic_DNA"/>
</dbReference>
<feature type="domain" description="Ig-like" evidence="7">
    <location>
        <begin position="234"/>
        <end position="318"/>
    </location>
</feature>
<dbReference type="GO" id="GO:0005911">
    <property type="term" value="C:cell-cell junction"/>
    <property type="evidence" value="ECO:0007669"/>
    <property type="project" value="TreeGrafter"/>
</dbReference>
<comment type="subcellular location">
    <subcellularLocation>
        <location evidence="1">Membrane</location>
        <topology evidence="1">Single-pass type I membrane protein</topology>
    </subcellularLocation>
</comment>
<dbReference type="CDD" id="cd00096">
    <property type="entry name" value="Ig"/>
    <property type="match status" value="1"/>
</dbReference>
<dbReference type="SMART" id="SM00408">
    <property type="entry name" value="IGc2"/>
    <property type="match status" value="3"/>
</dbReference>
<dbReference type="Gene3D" id="2.60.40.10">
    <property type="entry name" value="Immunoglobulins"/>
    <property type="match status" value="4"/>
</dbReference>
<dbReference type="InterPro" id="IPR003598">
    <property type="entry name" value="Ig_sub2"/>
</dbReference>
<dbReference type="InterPro" id="IPR051275">
    <property type="entry name" value="Cell_adhesion_signaling"/>
</dbReference>
<dbReference type="PROSITE" id="PS50835">
    <property type="entry name" value="IG_LIKE"/>
    <property type="match status" value="2"/>
</dbReference>
<sequence length="463" mass="50839">MMKVSVENEGTYLCKVNCNNSKVEKSFKINVYSFPRDPVLNISSVVAGAQSLISCTVPWVYPSERMDVKLLKDNKVLKEFELMTDTNYNGNVQLKNIILNHTWIPEKGDEGMQIVCEANMSFMDEETQPIKRHTAFTLNIAYPPSVPIITVFPFTTVQSGENISLSCVTESTPQATVWWTKMSGNAEMKIPSEGNGDLELLKVKPQDSGMYICNAENPAGKLSSIVDITVRLPPTNTRITLSPSTLVKEGDQVIIQCMSDAYPAPTLLLKEKTQTDQALMGTTIVKHIIPSATLDHSGSYVCEASNPVGKEIANISLSVQIPPKNVRVVVKPSKDVMEGDTITIICETHSYPLPTVLMKKVCAGNFTVQQAANGIFTLHNVTCNDTGTYEVSIINEAGNKTEVIEINVQARSYSSPQYSFEIPVIVMSLCVVSAGVIGLIIYQIKQVKLQGSYSLVKALRSRV</sequence>
<feature type="transmembrane region" description="Helical" evidence="6">
    <location>
        <begin position="422"/>
        <end position="442"/>
    </location>
</feature>
<dbReference type="PIRSF" id="PIRSF000615">
    <property type="entry name" value="TyrPK_CSF1-R"/>
    <property type="match status" value="1"/>
</dbReference>
<dbReference type="InterPro" id="IPR007110">
    <property type="entry name" value="Ig-like_dom"/>
</dbReference>
<keyword evidence="4" id="KW-0325">Glycoprotein</keyword>
<evidence type="ECO:0000256" key="6">
    <source>
        <dbReference type="SAM" id="Phobius"/>
    </source>
</evidence>
<organism evidence="8 9">
    <name type="scientific">Hymenochirus boettgeri</name>
    <name type="common">Congo dwarf clawed frog</name>
    <dbReference type="NCBI Taxonomy" id="247094"/>
    <lineage>
        <taxon>Eukaryota</taxon>
        <taxon>Metazoa</taxon>
        <taxon>Chordata</taxon>
        <taxon>Craniata</taxon>
        <taxon>Vertebrata</taxon>
        <taxon>Euteleostomi</taxon>
        <taxon>Amphibia</taxon>
        <taxon>Batrachia</taxon>
        <taxon>Anura</taxon>
        <taxon>Pipoidea</taxon>
        <taxon>Pipidae</taxon>
        <taxon>Pipinae</taxon>
        <taxon>Hymenochirus</taxon>
    </lineage>
</organism>
<dbReference type="GO" id="GO:0050839">
    <property type="term" value="F:cell adhesion molecule binding"/>
    <property type="evidence" value="ECO:0007669"/>
    <property type="project" value="TreeGrafter"/>
</dbReference>
<keyword evidence="9" id="KW-1185">Reference proteome</keyword>
<dbReference type="InterPro" id="IPR036179">
    <property type="entry name" value="Ig-like_dom_sf"/>
</dbReference>
<reference evidence="8" key="1">
    <citation type="thesis" date="2020" institute="ProQuest LLC" country="789 East Eisenhower Parkway, Ann Arbor, MI, USA">
        <title>Comparative Genomics and Chromosome Evolution.</title>
        <authorList>
            <person name="Mudd A.B."/>
        </authorList>
    </citation>
    <scope>NUCLEOTIDE SEQUENCE</scope>
    <source>
        <strain evidence="8">Female2</strain>
        <tissue evidence="8">Blood</tissue>
    </source>
</reference>
<evidence type="ECO:0000313" key="9">
    <source>
        <dbReference type="Proteomes" id="UP000812440"/>
    </source>
</evidence>
<evidence type="ECO:0000259" key="7">
    <source>
        <dbReference type="PROSITE" id="PS50835"/>
    </source>
</evidence>
<evidence type="ECO:0000256" key="2">
    <source>
        <dbReference type="ARBA" id="ARBA00023136"/>
    </source>
</evidence>
<keyword evidence="6" id="KW-1133">Transmembrane helix</keyword>
<keyword evidence="2 6" id="KW-0472">Membrane</keyword>
<dbReference type="InterPro" id="IPR003599">
    <property type="entry name" value="Ig_sub"/>
</dbReference>
<evidence type="ECO:0000256" key="1">
    <source>
        <dbReference type="ARBA" id="ARBA00004479"/>
    </source>
</evidence>
<dbReference type="Proteomes" id="UP000812440">
    <property type="component" value="Chromosome 4"/>
</dbReference>
<dbReference type="SUPFAM" id="SSF48726">
    <property type="entry name" value="Immunoglobulin"/>
    <property type="match status" value="4"/>
</dbReference>
<keyword evidence="3" id="KW-1015">Disulfide bond</keyword>
<evidence type="ECO:0000256" key="5">
    <source>
        <dbReference type="ARBA" id="ARBA00023319"/>
    </source>
</evidence>
<dbReference type="GO" id="GO:0098609">
    <property type="term" value="P:cell-cell adhesion"/>
    <property type="evidence" value="ECO:0007669"/>
    <property type="project" value="InterPro"/>
</dbReference>
<feature type="domain" description="Ig-like" evidence="7">
    <location>
        <begin position="144"/>
        <end position="229"/>
    </location>
</feature>
<proteinExistence type="predicted"/>
<dbReference type="OrthoDB" id="10045578at2759"/>
<evidence type="ECO:0000256" key="3">
    <source>
        <dbReference type="ARBA" id="ARBA00023157"/>
    </source>
</evidence>
<keyword evidence="5" id="KW-0393">Immunoglobulin domain</keyword>
<gene>
    <name evidence="8" type="ORF">GDO86_007641</name>
</gene>
<protein>
    <recommendedName>
        <fullName evidence="7">Ig-like domain-containing protein</fullName>
    </recommendedName>
</protein>
<dbReference type="PANTHER" id="PTHR11640">
    <property type="entry name" value="NEPHRIN"/>
    <property type="match status" value="1"/>
</dbReference>
<evidence type="ECO:0000313" key="8">
    <source>
        <dbReference type="EMBL" id="KAG8436609.1"/>
    </source>
</evidence>
<dbReference type="PANTHER" id="PTHR11640:SF31">
    <property type="entry name" value="IRREGULAR CHIASM C-ROUGHEST PROTEIN-RELATED"/>
    <property type="match status" value="1"/>
</dbReference>
<dbReference type="AlphaFoldDB" id="A0A8T2IUG0"/>
<name>A0A8T2IUG0_9PIPI</name>
<evidence type="ECO:0000256" key="4">
    <source>
        <dbReference type="ARBA" id="ARBA00023180"/>
    </source>
</evidence>
<comment type="caution">
    <text evidence="8">The sequence shown here is derived from an EMBL/GenBank/DDBJ whole genome shotgun (WGS) entry which is preliminary data.</text>
</comment>